<protein>
    <submittedName>
        <fullName evidence="1">PBSX family phage terminase large subunit</fullName>
    </submittedName>
</protein>
<evidence type="ECO:0000313" key="2">
    <source>
        <dbReference type="Proteomes" id="UP001499993"/>
    </source>
</evidence>
<organism evidence="1 2">
    <name type="scientific">Streptomonospora halophila</name>
    <dbReference type="NCBI Taxonomy" id="427369"/>
    <lineage>
        <taxon>Bacteria</taxon>
        <taxon>Bacillati</taxon>
        <taxon>Actinomycetota</taxon>
        <taxon>Actinomycetes</taxon>
        <taxon>Streptosporangiales</taxon>
        <taxon>Nocardiopsidaceae</taxon>
        <taxon>Streptomonospora</taxon>
    </lineage>
</organism>
<dbReference type="Gene3D" id="3.30.420.280">
    <property type="match status" value="1"/>
</dbReference>
<keyword evidence="2" id="KW-1185">Reference proteome</keyword>
<dbReference type="RefSeq" id="WP_345555296.1">
    <property type="nucleotide sequence ID" value="NZ_BAABIK010000002.1"/>
</dbReference>
<dbReference type="InterPro" id="IPR006437">
    <property type="entry name" value="Phage_terminase_lsu"/>
</dbReference>
<dbReference type="Gene3D" id="3.40.50.300">
    <property type="entry name" value="P-loop containing nucleotide triphosphate hydrolases"/>
    <property type="match status" value="1"/>
</dbReference>
<dbReference type="Pfam" id="PF03237">
    <property type="entry name" value="Terminase_6N"/>
    <property type="match status" value="1"/>
</dbReference>
<dbReference type="InterPro" id="IPR027417">
    <property type="entry name" value="P-loop_NTPase"/>
</dbReference>
<dbReference type="NCBIfam" id="TIGR01547">
    <property type="entry name" value="phage_term_2"/>
    <property type="match status" value="1"/>
</dbReference>
<evidence type="ECO:0000313" key="1">
    <source>
        <dbReference type="EMBL" id="GAA4928827.1"/>
    </source>
</evidence>
<gene>
    <name evidence="1" type="ORF">GCM10023224_05180</name>
</gene>
<accession>A0ABP9G6S6</accession>
<proteinExistence type="predicted"/>
<comment type="caution">
    <text evidence="1">The sequence shown here is derived from an EMBL/GenBank/DDBJ whole genome shotgun (WGS) entry which is preliminary data.</text>
</comment>
<reference evidence="2" key="1">
    <citation type="journal article" date="2019" name="Int. J. Syst. Evol. Microbiol.">
        <title>The Global Catalogue of Microorganisms (GCM) 10K type strain sequencing project: providing services to taxonomists for standard genome sequencing and annotation.</title>
        <authorList>
            <consortium name="The Broad Institute Genomics Platform"/>
            <consortium name="The Broad Institute Genome Sequencing Center for Infectious Disease"/>
            <person name="Wu L."/>
            <person name="Ma J."/>
        </authorList>
    </citation>
    <scope>NUCLEOTIDE SEQUENCE [LARGE SCALE GENOMIC DNA]</scope>
    <source>
        <strain evidence="2">JCM 18123</strain>
    </source>
</reference>
<dbReference type="Proteomes" id="UP001499993">
    <property type="component" value="Unassembled WGS sequence"/>
</dbReference>
<dbReference type="EMBL" id="BAABIK010000002">
    <property type="protein sequence ID" value="GAA4928827.1"/>
    <property type="molecule type" value="Genomic_DNA"/>
</dbReference>
<name>A0ABP9G6S6_9ACTN</name>
<sequence>MLDSLPMSRKQVRSIATSDASVNIWDGAIRSGKTIASLLRWLIYCADAPRGGELVIIGRTREAIGRNIMGPLQDPAIFGPIAKQVSYTTGAPTATILGRKVHVIGASDAKAEKVIRGMTVAGAYVDELTVVPEDFFVQLLGRMSVPGAKLFATTNPDSPAHWLKVKFLDKLGQLPHWRYWHFTMDDNPALTEDYKARKRVEFTGLWFRRFILGAWVAAEGAVFPMWDPDLHVVSELPRMRRLLGAGIDYGTTNATACLLLGLSDERDARGRDASRLYVVDEWRHDPRAGAMSMTDGQLSEHLRTWLSEPHVAAQPELRPEYTVVDPSAASLRVQMFRDGWTTTPADNDVNRGLGLVATLLAERRLLVSDRCTGLISEIPGYSWDDKATEKGEDKPLKVADHSIDGTRYIVTTGEPLWRPHLVDPMDLAA</sequence>